<dbReference type="PANTHER" id="PTHR48109:SF1">
    <property type="entry name" value="DIHYDROOROTATE DEHYDROGENASE (FUMARATE)"/>
    <property type="match status" value="1"/>
</dbReference>
<dbReference type="InterPro" id="IPR033888">
    <property type="entry name" value="DHOD_1B"/>
</dbReference>
<dbReference type="PIRSF" id="PIRSF000164">
    <property type="entry name" value="DHO_oxidase"/>
    <property type="match status" value="1"/>
</dbReference>
<evidence type="ECO:0000256" key="1">
    <source>
        <dbReference type="ARBA" id="ARBA00004496"/>
    </source>
</evidence>
<evidence type="ECO:0000256" key="6">
    <source>
        <dbReference type="ARBA" id="ARBA00022643"/>
    </source>
</evidence>
<protein>
    <recommendedName>
        <fullName evidence="8">Dihydroorotate dehydrogenase</fullName>
        <shortName evidence="8">DHOD</shortName>
        <shortName evidence="8">DHODase</shortName>
        <shortName evidence="8">DHOdehase</shortName>
        <ecNumber evidence="8">1.3.-.-</ecNumber>
    </recommendedName>
</protein>
<dbReference type="EC" id="1.3.-.-" evidence="8"/>
<comment type="caution">
    <text evidence="10">The sequence shown here is derived from an EMBL/GenBank/DDBJ whole genome shotgun (WGS) entry which is preliminary data.</text>
</comment>
<evidence type="ECO:0000256" key="5">
    <source>
        <dbReference type="ARBA" id="ARBA00022630"/>
    </source>
</evidence>
<comment type="function">
    <text evidence="8">Catalyzes the conversion of dihydroorotate to orotate.</text>
</comment>
<dbReference type="CDD" id="cd04740">
    <property type="entry name" value="DHOD_1B_like"/>
    <property type="match status" value="1"/>
</dbReference>
<evidence type="ECO:0000256" key="2">
    <source>
        <dbReference type="ARBA" id="ARBA00004725"/>
    </source>
</evidence>
<dbReference type="InterPro" id="IPR024920">
    <property type="entry name" value="Dihydroorotate_DH_1"/>
</dbReference>
<dbReference type="Proteomes" id="UP000689967">
    <property type="component" value="Unassembled WGS sequence"/>
</dbReference>
<comment type="pathway">
    <text evidence="2 8">Pyrimidine metabolism; UMP biosynthesis via de novo pathway.</text>
</comment>
<feature type="binding site" evidence="8">
    <location>
        <begin position="190"/>
        <end position="191"/>
    </location>
    <ligand>
        <name>substrate</name>
    </ligand>
</feature>
<dbReference type="RefSeq" id="WP_216879178.1">
    <property type="nucleotide sequence ID" value="NZ_JAERQM010000012.1"/>
</dbReference>
<keyword evidence="4 8" id="KW-0963">Cytoplasm</keyword>
<comment type="subcellular location">
    <subcellularLocation>
        <location evidence="1 8">Cytoplasm</location>
    </subcellularLocation>
</comment>
<feature type="domain" description="Dihydroorotate dehydrogenase catalytic" evidence="9">
    <location>
        <begin position="4"/>
        <end position="282"/>
    </location>
</feature>
<feature type="binding site" evidence="8">
    <location>
        <begin position="263"/>
        <end position="264"/>
    </location>
    <ligand>
        <name>FMN</name>
        <dbReference type="ChEBI" id="CHEBI:58210"/>
    </ligand>
</feature>
<feature type="binding site" evidence="8">
    <location>
        <position position="21"/>
    </location>
    <ligand>
        <name>FMN</name>
        <dbReference type="ChEBI" id="CHEBI:58210"/>
    </ligand>
</feature>
<dbReference type="PANTHER" id="PTHR48109">
    <property type="entry name" value="DIHYDROOROTATE DEHYDROGENASE (QUINONE), MITOCHONDRIAL-RELATED"/>
    <property type="match status" value="1"/>
</dbReference>
<keyword evidence="6 8" id="KW-0288">FMN</keyword>
<reference evidence="10 11" key="1">
    <citation type="submission" date="2021-01" db="EMBL/GenBank/DDBJ databases">
        <title>Roseomonas sp. nov, a bacterium isolated from an oil production mixture in Yumen Oilfield.</title>
        <authorList>
            <person name="Wu D."/>
        </authorList>
    </citation>
    <scope>NUCLEOTIDE SEQUENCE [LARGE SCALE GENOMIC DNA]</scope>
    <source>
        <strain evidence="10 11">ROY-5-3</strain>
    </source>
</reference>
<organism evidence="10 11">
    <name type="scientific">Falsiroseomonas oleicola</name>
    <dbReference type="NCBI Taxonomy" id="2801474"/>
    <lineage>
        <taxon>Bacteria</taxon>
        <taxon>Pseudomonadati</taxon>
        <taxon>Pseudomonadota</taxon>
        <taxon>Alphaproteobacteria</taxon>
        <taxon>Acetobacterales</taxon>
        <taxon>Roseomonadaceae</taxon>
        <taxon>Falsiroseomonas</taxon>
    </lineage>
</organism>
<keyword evidence="11" id="KW-1185">Reference proteome</keyword>
<evidence type="ECO:0000313" key="10">
    <source>
        <dbReference type="EMBL" id="MBU8547152.1"/>
    </source>
</evidence>
<evidence type="ECO:0000313" key="11">
    <source>
        <dbReference type="Proteomes" id="UP000689967"/>
    </source>
</evidence>
<dbReference type="GO" id="GO:0004589">
    <property type="term" value="F:dihydroorotate dehydrogenase (NAD+) activity"/>
    <property type="evidence" value="ECO:0007669"/>
    <property type="project" value="UniProtKB-EC"/>
</dbReference>
<evidence type="ECO:0000259" key="9">
    <source>
        <dbReference type="Pfam" id="PF01180"/>
    </source>
</evidence>
<accession>A0ABS6HHD5</accession>
<feature type="binding site" evidence="8">
    <location>
        <begin position="43"/>
        <end position="44"/>
    </location>
    <ligand>
        <name>FMN</name>
        <dbReference type="ChEBI" id="CHEBI:58210"/>
    </ligand>
</feature>
<keyword evidence="8 10" id="KW-0560">Oxidoreductase</keyword>
<feature type="active site" description="Nucleophile" evidence="8">
    <location>
        <position position="128"/>
    </location>
</feature>
<dbReference type="NCBIfam" id="NF005574">
    <property type="entry name" value="PRK07259.1"/>
    <property type="match status" value="1"/>
</dbReference>
<evidence type="ECO:0000256" key="4">
    <source>
        <dbReference type="ARBA" id="ARBA00022490"/>
    </source>
</evidence>
<dbReference type="PROSITE" id="PS00911">
    <property type="entry name" value="DHODEHASE_1"/>
    <property type="match status" value="1"/>
</dbReference>
<evidence type="ECO:0000256" key="7">
    <source>
        <dbReference type="ARBA" id="ARBA00022975"/>
    </source>
</evidence>
<dbReference type="NCBIfam" id="TIGR01037">
    <property type="entry name" value="pyrD_sub1_fam"/>
    <property type="match status" value="1"/>
</dbReference>
<dbReference type="EMBL" id="JAERQM010000012">
    <property type="protein sequence ID" value="MBU8547152.1"/>
    <property type="molecule type" value="Genomic_DNA"/>
</dbReference>
<dbReference type="InterPro" id="IPR012135">
    <property type="entry name" value="Dihydroorotate_DH_1_2"/>
</dbReference>
<gene>
    <name evidence="8" type="primary">pyrD</name>
    <name evidence="10" type="ORF">JJQ90_25770</name>
</gene>
<feature type="binding site" evidence="8">
    <location>
        <begin position="241"/>
        <end position="242"/>
    </location>
    <ligand>
        <name>FMN</name>
        <dbReference type="ChEBI" id="CHEBI:58210"/>
    </ligand>
</feature>
<comment type="caution">
    <text evidence="8">Lacks conserved residue(s) required for the propagation of feature annotation.</text>
</comment>
<feature type="binding site" evidence="8">
    <location>
        <position position="215"/>
    </location>
    <ligand>
        <name>FMN</name>
        <dbReference type="ChEBI" id="CHEBI:58210"/>
    </ligand>
</feature>
<sequence>MVDLAVRIGGMTLANPVMPASGTFGPELAQVFDLNRLGALVTKSVTPQYREGNALPRLCETEAGVLNSIGIPGKGLPHFIEHAMPDWRRFAAPLVVSLSADTVAAFAEAAALLAATPGVAGIEANISCPNLEEDGRAFAMHPETAGAAIAAMRAACGLPIWAKLSPNTADIAAVARAVEAAGADAVVVANTILGLAIDIDRMAPKLGAGMGGFSGPAFKPIALRLVWQCAQAVRIPVIGVGGIATAEDAVEFLMAGASAIQVGTASFVSPNALLDVLDGLSAFCARRGFARVSDLTGLALPGRLRPAAE</sequence>
<name>A0ABS6HHD5_9PROT</name>
<dbReference type="InterPro" id="IPR049622">
    <property type="entry name" value="Dihydroorotate_DH_I"/>
</dbReference>
<dbReference type="InterPro" id="IPR050074">
    <property type="entry name" value="DHO_dehydrogenase"/>
</dbReference>
<feature type="binding site" evidence="8">
    <location>
        <position position="125"/>
    </location>
    <ligand>
        <name>substrate</name>
    </ligand>
</feature>
<dbReference type="HAMAP" id="MF_00224">
    <property type="entry name" value="DHO_dh_type1"/>
    <property type="match status" value="1"/>
</dbReference>
<proteinExistence type="inferred from homology"/>
<dbReference type="PROSITE" id="PS00912">
    <property type="entry name" value="DHODEHASE_2"/>
    <property type="match status" value="1"/>
</dbReference>
<feature type="binding site" evidence="8">
    <location>
        <position position="43"/>
    </location>
    <ligand>
        <name>substrate</name>
    </ligand>
</feature>
<comment type="similarity">
    <text evidence="3 8">Belongs to the dihydroorotate dehydrogenase family. Type 1 subfamily.</text>
</comment>
<keyword evidence="7 8" id="KW-0665">Pyrimidine biosynthesis</keyword>
<keyword evidence="5 8" id="KW-0285">Flavoprotein</keyword>
<feature type="binding site" evidence="8">
    <location>
        <position position="125"/>
    </location>
    <ligand>
        <name>FMN</name>
        <dbReference type="ChEBI" id="CHEBI:58210"/>
    </ligand>
</feature>
<dbReference type="InterPro" id="IPR001295">
    <property type="entry name" value="Dihydroorotate_DH_CS"/>
</dbReference>
<comment type="cofactor">
    <cofactor evidence="8">
        <name>FMN</name>
        <dbReference type="ChEBI" id="CHEBI:58210"/>
    </cofactor>
    <text evidence="8">Binds 1 FMN per subunit.</text>
</comment>
<feature type="binding site" evidence="8">
    <location>
        <begin position="67"/>
        <end position="71"/>
    </location>
    <ligand>
        <name>substrate</name>
    </ligand>
</feature>
<evidence type="ECO:0000256" key="8">
    <source>
        <dbReference type="HAMAP-Rule" id="MF_00224"/>
    </source>
</evidence>
<evidence type="ECO:0000256" key="3">
    <source>
        <dbReference type="ARBA" id="ARBA00008008"/>
    </source>
</evidence>
<comment type="catalytic activity">
    <reaction evidence="8">
        <text>(S)-dihydroorotate + A = orotate + AH2</text>
        <dbReference type="Rhea" id="RHEA:18073"/>
        <dbReference type="ChEBI" id="CHEBI:13193"/>
        <dbReference type="ChEBI" id="CHEBI:17499"/>
        <dbReference type="ChEBI" id="CHEBI:30839"/>
        <dbReference type="ChEBI" id="CHEBI:30864"/>
    </reaction>
</comment>
<dbReference type="Pfam" id="PF01180">
    <property type="entry name" value="DHO_dh"/>
    <property type="match status" value="1"/>
</dbReference>
<dbReference type="InterPro" id="IPR005720">
    <property type="entry name" value="Dihydroorotate_DH_cat"/>
</dbReference>
<feature type="binding site" evidence="8">
    <location>
        <position position="163"/>
    </location>
    <ligand>
        <name>FMN</name>
        <dbReference type="ChEBI" id="CHEBI:58210"/>
    </ligand>
</feature>